<dbReference type="PANTHER" id="PTHR48125:SF10">
    <property type="entry name" value="OS12G0136300 PROTEIN"/>
    <property type="match status" value="1"/>
</dbReference>
<keyword evidence="4" id="KW-1185">Reference proteome</keyword>
<feature type="region of interest" description="Disordered" evidence="1">
    <location>
        <begin position="591"/>
        <end position="622"/>
    </location>
</feature>
<evidence type="ECO:0000313" key="4">
    <source>
        <dbReference type="Proteomes" id="UP001223743"/>
    </source>
</evidence>
<comment type="caution">
    <text evidence="3">The sequence shown here is derived from an EMBL/GenBank/DDBJ whole genome shotgun (WGS) entry which is preliminary data.</text>
</comment>
<feature type="compositionally biased region" description="Polar residues" evidence="1">
    <location>
        <begin position="154"/>
        <end position="163"/>
    </location>
</feature>
<organism evidence="3 4">
    <name type="scientific">Kaistia geumhonensis</name>
    <dbReference type="NCBI Taxonomy" id="410839"/>
    <lineage>
        <taxon>Bacteria</taxon>
        <taxon>Pseudomonadati</taxon>
        <taxon>Pseudomonadota</taxon>
        <taxon>Alphaproteobacteria</taxon>
        <taxon>Hyphomicrobiales</taxon>
        <taxon>Kaistiaceae</taxon>
        <taxon>Kaistia</taxon>
    </lineage>
</organism>
<gene>
    <name evidence="3" type="ORF">QO015_004294</name>
</gene>
<evidence type="ECO:0000256" key="1">
    <source>
        <dbReference type="SAM" id="MobiDB-lite"/>
    </source>
</evidence>
<name>A0ABU0MCI1_9HYPH</name>
<keyword evidence="2" id="KW-0472">Membrane</keyword>
<dbReference type="EMBL" id="JAUSWJ010000001">
    <property type="protein sequence ID" value="MDQ0518681.1"/>
    <property type="molecule type" value="Genomic_DNA"/>
</dbReference>
<dbReference type="Gene3D" id="1.25.40.10">
    <property type="entry name" value="Tetratricopeptide repeat domain"/>
    <property type="match status" value="2"/>
</dbReference>
<feature type="transmembrane region" description="Helical" evidence="2">
    <location>
        <begin position="6"/>
        <end position="24"/>
    </location>
</feature>
<evidence type="ECO:0000313" key="3">
    <source>
        <dbReference type="EMBL" id="MDQ0518681.1"/>
    </source>
</evidence>
<dbReference type="SUPFAM" id="SSF48452">
    <property type="entry name" value="TPR-like"/>
    <property type="match status" value="2"/>
</dbReference>
<dbReference type="Proteomes" id="UP001223743">
    <property type="component" value="Unassembled WGS sequence"/>
</dbReference>
<protein>
    <submittedName>
        <fullName evidence="3">Tetratricopeptide (TPR) repeat protein</fullName>
    </submittedName>
</protein>
<proteinExistence type="predicted"/>
<dbReference type="InterPro" id="IPR011990">
    <property type="entry name" value="TPR-like_helical_dom_sf"/>
</dbReference>
<evidence type="ECO:0000256" key="2">
    <source>
        <dbReference type="SAM" id="Phobius"/>
    </source>
</evidence>
<reference evidence="3 4" key="1">
    <citation type="submission" date="2023-07" db="EMBL/GenBank/DDBJ databases">
        <title>Genomic Encyclopedia of Type Strains, Phase IV (KMG-IV): sequencing the most valuable type-strain genomes for metagenomic binning, comparative biology and taxonomic classification.</title>
        <authorList>
            <person name="Goeker M."/>
        </authorList>
    </citation>
    <scope>NUCLEOTIDE SEQUENCE [LARGE SCALE GENOMIC DNA]</scope>
    <source>
        <strain evidence="3 4">B1-1</strain>
    </source>
</reference>
<keyword evidence="2" id="KW-0812">Transmembrane</keyword>
<dbReference type="RefSeq" id="WP_266284315.1">
    <property type="nucleotide sequence ID" value="NZ_JAPKNF010000004.1"/>
</dbReference>
<dbReference type="PANTHER" id="PTHR48125">
    <property type="entry name" value="LP07818P1"/>
    <property type="match status" value="1"/>
</dbReference>
<feature type="compositionally biased region" description="Low complexity" evidence="1">
    <location>
        <begin position="114"/>
        <end position="153"/>
    </location>
</feature>
<accession>A0ABU0MCI1</accession>
<keyword evidence="2" id="KW-1133">Transmembrane helix</keyword>
<sequence length="847" mass="89102">MPVRGIFLVIGSVAIVGILGAVFVRQAATRTDDLSQVMRPGGASSSAATAGMFLQTADAASAVPVADDVFGANRMAQAQQVQVAPPVVLPGAQAPAGAGGVQLPGTNTIVRPGATAPAAPTAPAAAAPVQAPAVQPAPVAPATTQPVQPQQAQGTSEAPQSGNAAAPASGVPAVDETALRYFARQGDTRRLNAEIARLRALYPTWYPPADMTAPIPVVDALLDNMWQLYSQGNYAAVRAAIADRVATQPGWTPPADLLARLDVGEQRERLVNASNAKQWETVVQIAAATPSLLTCADVDVLWRLAEAFARSDRPGRARDVDVYVLTNCQDPKERLATVQKAMAYLGDAELADLLALERVGADGKGEFAPVKGDIARRRVGSAAKDAARTAPPEDLTLLGELAKASNKPDDAVLLASYLFTHNDAESSAMWWALAKTRADTPQIARGLAYALNALERPAEAEAAAYRWRDASPENKEAYLVVATALLALDPPAKIEPDVMARMAKVIGDAKYAPGAQDLGWYAYNTGQTVAAARWFSAALTWKPDLEPAAFGLALAAQKLGDRAALAQILKVWGPRSQRIADLADPVRQRAAAQKAQRGFDLPPSIAAPGSQPLPARGSDLAPATTPATTTAYVVPDPGGNYVEPVSAAEPAVAPVRRVASSSGGGGGGSDCRRFVPPGDLRGQAALNRGWCLMGYNRPIEAADAFDAAMRTTSGKSRQDAAYGKSLAALRAGLTDTAAISAASAPQSPKRAEELNREILTQRALAAYSDNRWTEALMFLDQRSQLAPEQKDLLMIRAWSYFHLGRVREAKRILTAVAGTGSREAAKALVSMTDANKPMYDADDIDRR</sequence>
<feature type="region of interest" description="Disordered" evidence="1">
    <location>
        <begin position="112"/>
        <end position="171"/>
    </location>
</feature>